<protein>
    <submittedName>
        <fullName evidence="2">Glycosyl transferase family protein</fullName>
        <ecNumber evidence="2">2.4.1.214</ecNumber>
    </submittedName>
</protein>
<keyword evidence="2" id="KW-0328">Glycosyltransferase</keyword>
<dbReference type="CDD" id="cd00761">
    <property type="entry name" value="Glyco_tranf_GTA_type"/>
    <property type="match status" value="1"/>
</dbReference>
<keyword evidence="3" id="KW-1185">Reference proteome</keyword>
<dbReference type="STRING" id="1033810.HLPCO_001783"/>
<gene>
    <name evidence="2" type="ORF">HLPCO_001783</name>
</gene>
<name>F7PU06_9MOLU</name>
<keyword evidence="2" id="KW-0808">Transferase</keyword>
<dbReference type="PANTHER" id="PTHR22916">
    <property type="entry name" value="GLYCOSYLTRANSFERASE"/>
    <property type="match status" value="1"/>
</dbReference>
<evidence type="ECO:0000259" key="1">
    <source>
        <dbReference type="Pfam" id="PF00535"/>
    </source>
</evidence>
<evidence type="ECO:0000313" key="2">
    <source>
        <dbReference type="EMBL" id="ERJ12256.1"/>
    </source>
</evidence>
<dbReference type="eggNOG" id="COG1216">
    <property type="taxonomic scope" value="Bacteria"/>
</dbReference>
<comment type="caution">
    <text evidence="2">The sequence shown here is derived from an EMBL/GenBank/DDBJ whole genome shotgun (WGS) entry which is preliminary data.</text>
</comment>
<accession>F7PU06</accession>
<dbReference type="InterPro" id="IPR001173">
    <property type="entry name" value="Glyco_trans_2-like"/>
</dbReference>
<evidence type="ECO:0000313" key="3">
    <source>
        <dbReference type="Proteomes" id="UP000005707"/>
    </source>
</evidence>
<dbReference type="Pfam" id="PF00535">
    <property type="entry name" value="Glycos_transf_2"/>
    <property type="match status" value="1"/>
</dbReference>
<feature type="domain" description="Glycosyltransferase 2-like" evidence="1">
    <location>
        <begin position="6"/>
        <end position="123"/>
    </location>
</feature>
<dbReference type="InterPro" id="IPR029044">
    <property type="entry name" value="Nucleotide-diphossugar_trans"/>
</dbReference>
<dbReference type="PANTHER" id="PTHR22916:SF3">
    <property type="entry name" value="UDP-GLCNAC:BETAGAL BETA-1,3-N-ACETYLGLUCOSAMINYLTRANSFERASE-LIKE PROTEIN 1"/>
    <property type="match status" value="1"/>
</dbReference>
<sequence>MKLITFAVPSYNSEAYLHKCLDSLLIGGEDIEIIIVNDGSTDTTSKIADDYQKQYPSIVKVIHKENGGHGSAVNAGQDAATGMYFKVVDSDDWVNQRALKILLRTIKEHTLNGNIVDLYINNFIYDKIDTFESYTRNFRKNFPVDQICTWKDVKPFYMSSVLLMHSLIYRTEVLKTSNTQLPEHTFYVDNIFAYKPLPYTNTIFYIDIDLYHYYIGRSDQSVNINNIVKRYEQQIRVMKSMIDAYTFDEINEMHTGLRKYMKHCLSAIMATTIMFTTAKESEERRQNLEQLWDYIRRNDLKMYRMLRHRSISSPLNYVPWKLRGKLMISGYKYLRKKIKLG</sequence>
<dbReference type="GO" id="GO:0018392">
    <property type="term" value="F:glycoprotein 3-alpha-L-fucosyltransferase activity"/>
    <property type="evidence" value="ECO:0007669"/>
    <property type="project" value="UniProtKB-EC"/>
</dbReference>
<reference evidence="2 3" key="1">
    <citation type="journal article" date="2011" name="J. Bacteriol.">
        <title>Genome sequence of Haloplasma contractile, an unusual contractile bacterium from a deep-sea anoxic brine lake.</title>
        <authorList>
            <person name="Antunes A."/>
            <person name="Alam I."/>
            <person name="El Dorry H."/>
            <person name="Siam R."/>
            <person name="Robertson A."/>
            <person name="Bajic V.B."/>
            <person name="Stingl U."/>
        </authorList>
    </citation>
    <scope>NUCLEOTIDE SEQUENCE [LARGE SCALE GENOMIC DNA]</scope>
    <source>
        <strain evidence="2 3">SSD-17B</strain>
    </source>
</reference>
<dbReference type="SUPFAM" id="SSF53448">
    <property type="entry name" value="Nucleotide-diphospho-sugar transferases"/>
    <property type="match status" value="1"/>
</dbReference>
<dbReference type="OrthoDB" id="396512at2"/>
<proteinExistence type="predicted"/>
<dbReference type="InParanoid" id="F7PU06"/>
<dbReference type="EC" id="2.4.1.214" evidence="2"/>
<dbReference type="RefSeq" id="WP_008825262.1">
    <property type="nucleotide sequence ID" value="NZ_AFNU02000005.1"/>
</dbReference>
<dbReference type="Proteomes" id="UP000005707">
    <property type="component" value="Unassembled WGS sequence"/>
</dbReference>
<dbReference type="Gene3D" id="3.90.550.10">
    <property type="entry name" value="Spore Coat Polysaccharide Biosynthesis Protein SpsA, Chain A"/>
    <property type="match status" value="1"/>
</dbReference>
<reference evidence="2 3" key="2">
    <citation type="journal article" date="2013" name="PLoS ONE">
        <title>INDIGO - INtegrated Data Warehouse of MIcrobial GenOmes with Examples from the Red Sea Extremophiles.</title>
        <authorList>
            <person name="Alam I."/>
            <person name="Antunes A."/>
            <person name="Kamau A.A."/>
            <person name="Ba Alawi W."/>
            <person name="Kalkatawi M."/>
            <person name="Stingl U."/>
            <person name="Bajic V.B."/>
        </authorList>
    </citation>
    <scope>NUCLEOTIDE SEQUENCE [LARGE SCALE GENOMIC DNA]</scope>
    <source>
        <strain evidence="2 3">SSD-17B</strain>
    </source>
</reference>
<organism evidence="2 3">
    <name type="scientific">Haloplasma contractile SSD-17B</name>
    <dbReference type="NCBI Taxonomy" id="1033810"/>
    <lineage>
        <taxon>Bacteria</taxon>
        <taxon>Bacillati</taxon>
        <taxon>Mycoplasmatota</taxon>
        <taxon>Mollicutes</taxon>
        <taxon>Haloplasmatales</taxon>
        <taxon>Haloplasmataceae</taxon>
        <taxon>Haloplasma</taxon>
    </lineage>
</organism>
<dbReference type="AlphaFoldDB" id="F7PU06"/>
<dbReference type="EMBL" id="AFNU02000005">
    <property type="protein sequence ID" value="ERJ12256.1"/>
    <property type="molecule type" value="Genomic_DNA"/>
</dbReference>